<organism evidence="1 2">
    <name type="scientific">Pseudoalteromonas aurantia 208</name>
    <dbReference type="NCBI Taxonomy" id="1314867"/>
    <lineage>
        <taxon>Bacteria</taxon>
        <taxon>Pseudomonadati</taxon>
        <taxon>Pseudomonadota</taxon>
        <taxon>Gammaproteobacteria</taxon>
        <taxon>Alteromonadales</taxon>
        <taxon>Pseudoalteromonadaceae</taxon>
        <taxon>Pseudoalteromonas</taxon>
    </lineage>
</organism>
<evidence type="ECO:0000313" key="1">
    <source>
        <dbReference type="EMBL" id="MBE0370881.1"/>
    </source>
</evidence>
<gene>
    <name evidence="1" type="ORF">PAUR_b1000</name>
</gene>
<evidence type="ECO:0000313" key="2">
    <source>
        <dbReference type="Proteomes" id="UP000615755"/>
    </source>
</evidence>
<keyword evidence="2" id="KW-1185">Reference proteome</keyword>
<name>A0ABR9EIQ5_9GAMM</name>
<proteinExistence type="predicted"/>
<comment type="caution">
    <text evidence="1">The sequence shown here is derived from an EMBL/GenBank/DDBJ whole genome shotgun (WGS) entry which is preliminary data.</text>
</comment>
<dbReference type="Proteomes" id="UP000615755">
    <property type="component" value="Unassembled WGS sequence"/>
</dbReference>
<sequence>MFYKQTYVQPNDDILFSIKALLCSNSELLQIKATPRVRKIAL</sequence>
<accession>A0ABR9EIQ5</accession>
<dbReference type="EMBL" id="AQGV01000015">
    <property type="protein sequence ID" value="MBE0370881.1"/>
    <property type="molecule type" value="Genomic_DNA"/>
</dbReference>
<reference evidence="1 2" key="1">
    <citation type="submission" date="2015-03" db="EMBL/GenBank/DDBJ databases">
        <title>Genome sequence of Pseudoalteromonas aurantia.</title>
        <authorList>
            <person name="Xie B.-B."/>
            <person name="Rong J.-C."/>
            <person name="Qin Q.-L."/>
            <person name="Zhang Y.-Z."/>
        </authorList>
    </citation>
    <scope>NUCLEOTIDE SEQUENCE [LARGE SCALE GENOMIC DNA]</scope>
    <source>
        <strain evidence="1 2">208</strain>
    </source>
</reference>
<protein>
    <recommendedName>
        <fullName evidence="3">Orphan protein</fullName>
    </recommendedName>
</protein>
<evidence type="ECO:0008006" key="3">
    <source>
        <dbReference type="Google" id="ProtNLM"/>
    </source>
</evidence>